<dbReference type="InterPro" id="IPR036634">
    <property type="entry name" value="PRD_sf"/>
</dbReference>
<dbReference type="Pfam" id="PF00874">
    <property type="entry name" value="PRD"/>
    <property type="match status" value="2"/>
</dbReference>
<comment type="caution">
    <text evidence="3">The sequence shown here is derived from an EMBL/GenBank/DDBJ whole genome shotgun (WGS) entry which is preliminary data.</text>
</comment>
<evidence type="ECO:0000313" key="3">
    <source>
        <dbReference type="EMBL" id="MDQ0362417.1"/>
    </source>
</evidence>
<dbReference type="SUPFAM" id="SSF63520">
    <property type="entry name" value="PTS-regulatory domain, PRD"/>
    <property type="match status" value="2"/>
</dbReference>
<dbReference type="PANTHER" id="PTHR30185">
    <property type="entry name" value="CRYPTIC BETA-GLUCOSIDE BGL OPERON ANTITERMINATOR"/>
    <property type="match status" value="1"/>
</dbReference>
<dbReference type="SMART" id="SM01061">
    <property type="entry name" value="CAT_RBD"/>
    <property type="match status" value="1"/>
</dbReference>
<keyword evidence="4" id="KW-1185">Reference proteome</keyword>
<dbReference type="Gene3D" id="1.10.1790.10">
    <property type="entry name" value="PRD domain"/>
    <property type="match status" value="2"/>
</dbReference>
<dbReference type="PANTHER" id="PTHR30185:SF15">
    <property type="entry name" value="CRYPTIC BETA-GLUCOSIDE BGL OPERON ANTITERMINATOR"/>
    <property type="match status" value="1"/>
</dbReference>
<dbReference type="Pfam" id="PF03123">
    <property type="entry name" value="CAT_RBD"/>
    <property type="match status" value="1"/>
</dbReference>
<dbReference type="SUPFAM" id="SSF50151">
    <property type="entry name" value="SacY-like RNA-binding domain"/>
    <property type="match status" value="1"/>
</dbReference>
<dbReference type="Gene3D" id="2.30.24.10">
    <property type="entry name" value="CAT RNA-binding domain"/>
    <property type="match status" value="1"/>
</dbReference>
<protein>
    <submittedName>
        <fullName evidence="3">Beta-glucoside operon transcriptional antiterminator</fullName>
    </submittedName>
</protein>
<dbReference type="EMBL" id="JAUSUR010000006">
    <property type="protein sequence ID" value="MDQ0362417.1"/>
    <property type="molecule type" value="Genomic_DNA"/>
</dbReference>
<dbReference type="InterPro" id="IPR036650">
    <property type="entry name" value="CAT_RNA-bd_dom_sf"/>
</dbReference>
<feature type="domain" description="PRD" evidence="2">
    <location>
        <begin position="167"/>
        <end position="277"/>
    </location>
</feature>
<dbReference type="InterPro" id="IPR011608">
    <property type="entry name" value="PRD"/>
</dbReference>
<dbReference type="RefSeq" id="WP_307410017.1">
    <property type="nucleotide sequence ID" value="NZ_JAUSUR010000006.1"/>
</dbReference>
<dbReference type="InterPro" id="IPR050661">
    <property type="entry name" value="BglG_antiterminators"/>
</dbReference>
<evidence type="ECO:0000313" key="4">
    <source>
        <dbReference type="Proteomes" id="UP001230220"/>
    </source>
</evidence>
<dbReference type="InterPro" id="IPR004341">
    <property type="entry name" value="CAT_RNA-bd_dom"/>
</dbReference>
<organism evidence="3 4">
    <name type="scientific">Breznakia pachnodae</name>
    <dbReference type="NCBI Taxonomy" id="265178"/>
    <lineage>
        <taxon>Bacteria</taxon>
        <taxon>Bacillati</taxon>
        <taxon>Bacillota</taxon>
        <taxon>Erysipelotrichia</taxon>
        <taxon>Erysipelotrichales</taxon>
        <taxon>Erysipelotrichaceae</taxon>
        <taxon>Breznakia</taxon>
    </lineage>
</organism>
<accession>A0ABU0E679</accession>
<evidence type="ECO:0000256" key="1">
    <source>
        <dbReference type="ARBA" id="ARBA00022737"/>
    </source>
</evidence>
<reference evidence="3 4" key="1">
    <citation type="submission" date="2023-07" db="EMBL/GenBank/DDBJ databases">
        <title>Genomic Encyclopedia of Type Strains, Phase IV (KMG-IV): sequencing the most valuable type-strain genomes for metagenomic binning, comparative biology and taxonomic classification.</title>
        <authorList>
            <person name="Goeker M."/>
        </authorList>
    </citation>
    <scope>NUCLEOTIDE SEQUENCE [LARGE SCALE GENOMIC DNA]</scope>
    <source>
        <strain evidence="3 4">DSM 16784</strain>
    </source>
</reference>
<evidence type="ECO:0000259" key="2">
    <source>
        <dbReference type="PROSITE" id="PS51372"/>
    </source>
</evidence>
<proteinExistence type="predicted"/>
<feature type="domain" description="PRD" evidence="2">
    <location>
        <begin position="61"/>
        <end position="166"/>
    </location>
</feature>
<dbReference type="PROSITE" id="PS51372">
    <property type="entry name" value="PRD_2"/>
    <property type="match status" value="2"/>
</dbReference>
<name>A0ABU0E679_9FIRM</name>
<sequence length="278" mass="32578">MKVIKKINNNVAICLDSQGHELIAFGSGIGYTPIPYDLKDLSIIKRTYYGIDKKYLGLLNEIDEKIFEVSSDIIDFAKRRIKSELNPNLVFTLADHINFSIERYKKGIIANNPLHYDVQHLYPTEVEIGTISLKFIERELKIHLPQSEAISIAIHFINAEERYISSNVGYDREKINDEVTEIIEKQRNQKINRNSFNYSRFVTHLQYLLKRQDSNTAISSENTKLFESIKDEFPDTYLCVKEIKEYLKIEIGWEPNDEELLYLMLHVNRLCSREDCYQ</sequence>
<dbReference type="Proteomes" id="UP001230220">
    <property type="component" value="Unassembled WGS sequence"/>
</dbReference>
<keyword evidence="1" id="KW-0677">Repeat</keyword>
<gene>
    <name evidence="3" type="ORF">J2S15_003171</name>
</gene>